<dbReference type="EMBL" id="CM042883">
    <property type="protein sequence ID" value="KAI4375300.1"/>
    <property type="molecule type" value="Genomic_DNA"/>
</dbReference>
<evidence type="ECO:0000313" key="2">
    <source>
        <dbReference type="Proteomes" id="UP001057402"/>
    </source>
</evidence>
<name>A0ACB9R8U1_9MYRT</name>
<reference evidence="2" key="1">
    <citation type="journal article" date="2023" name="Front. Plant Sci.">
        <title>Chromosomal-level genome assembly of Melastoma candidum provides insights into trichome evolution.</title>
        <authorList>
            <person name="Zhong Y."/>
            <person name="Wu W."/>
            <person name="Sun C."/>
            <person name="Zou P."/>
            <person name="Liu Y."/>
            <person name="Dai S."/>
            <person name="Zhou R."/>
        </authorList>
    </citation>
    <scope>NUCLEOTIDE SEQUENCE [LARGE SCALE GENOMIC DNA]</scope>
</reference>
<sequence>MDPYVSQNELRIFVGTWNVAGRSPAGTFGGRSIGRVVELERCKRTCYVLGYKLVGEQENGWSVHHRVGERTGGRCKSSISFVGNKKTCLFPRMWKKGTSRSHLHISTPRRTATGTLVEYRDEPGEKPRIPAWCDRIMLHWKRSEAAILSPQRDTSSRITGPFLLCSLPRLRRQSLTAESFHCLPFSQQKHLPVHCRRMASK</sequence>
<dbReference type="Proteomes" id="UP001057402">
    <property type="component" value="Chromosome 4"/>
</dbReference>
<proteinExistence type="predicted"/>
<keyword evidence="2" id="KW-1185">Reference proteome</keyword>
<gene>
    <name evidence="1" type="ORF">MLD38_013184</name>
</gene>
<protein>
    <submittedName>
        <fullName evidence="1">Uncharacterized protein</fullName>
    </submittedName>
</protein>
<organism evidence="1 2">
    <name type="scientific">Melastoma candidum</name>
    <dbReference type="NCBI Taxonomy" id="119954"/>
    <lineage>
        <taxon>Eukaryota</taxon>
        <taxon>Viridiplantae</taxon>
        <taxon>Streptophyta</taxon>
        <taxon>Embryophyta</taxon>
        <taxon>Tracheophyta</taxon>
        <taxon>Spermatophyta</taxon>
        <taxon>Magnoliopsida</taxon>
        <taxon>eudicotyledons</taxon>
        <taxon>Gunneridae</taxon>
        <taxon>Pentapetalae</taxon>
        <taxon>rosids</taxon>
        <taxon>malvids</taxon>
        <taxon>Myrtales</taxon>
        <taxon>Melastomataceae</taxon>
        <taxon>Melastomatoideae</taxon>
        <taxon>Melastomateae</taxon>
        <taxon>Melastoma</taxon>
    </lineage>
</organism>
<accession>A0ACB9R8U1</accession>
<evidence type="ECO:0000313" key="1">
    <source>
        <dbReference type="EMBL" id="KAI4375300.1"/>
    </source>
</evidence>
<comment type="caution">
    <text evidence="1">The sequence shown here is derived from an EMBL/GenBank/DDBJ whole genome shotgun (WGS) entry which is preliminary data.</text>
</comment>